<dbReference type="EMBL" id="JABANP010000239">
    <property type="protein sequence ID" value="KAF4685982.1"/>
    <property type="molecule type" value="Genomic_DNA"/>
</dbReference>
<dbReference type="Proteomes" id="UP000541610">
    <property type="component" value="Unassembled WGS sequence"/>
</dbReference>
<feature type="region of interest" description="Disordered" evidence="4">
    <location>
        <begin position="1"/>
        <end position="29"/>
    </location>
</feature>
<dbReference type="SUPFAM" id="SSF52833">
    <property type="entry name" value="Thioredoxin-like"/>
    <property type="match status" value="2"/>
</dbReference>
<dbReference type="Pfam" id="PF00462">
    <property type="entry name" value="Glutaredoxin"/>
    <property type="match status" value="1"/>
</dbReference>
<accession>A0A7J6NQ27</accession>
<dbReference type="InterPro" id="IPR036249">
    <property type="entry name" value="Thioredoxin-like_sf"/>
</dbReference>
<dbReference type="OrthoDB" id="446890at2759"/>
<dbReference type="InterPro" id="IPR002109">
    <property type="entry name" value="Glutaredoxin"/>
</dbReference>
<name>A0A7J6NQ27_PEROL</name>
<dbReference type="Gene3D" id="3.40.30.10">
    <property type="entry name" value="Glutaredoxin"/>
    <property type="match status" value="2"/>
</dbReference>
<proteinExistence type="inferred from homology"/>
<evidence type="ECO:0000256" key="2">
    <source>
        <dbReference type="ARBA" id="ARBA00022559"/>
    </source>
</evidence>
<dbReference type="PANTHER" id="PTHR11592:SF78">
    <property type="entry name" value="GLUTATHIONE PEROXIDASE"/>
    <property type="match status" value="1"/>
</dbReference>
<dbReference type="InterPro" id="IPR000889">
    <property type="entry name" value="Glutathione_peroxidase"/>
</dbReference>
<evidence type="ECO:0000256" key="1">
    <source>
        <dbReference type="ARBA" id="ARBA00006926"/>
    </source>
</evidence>
<dbReference type="CDD" id="cd03419">
    <property type="entry name" value="GRX_GRXh_1_2_like"/>
    <property type="match status" value="1"/>
</dbReference>
<evidence type="ECO:0000313" key="7">
    <source>
        <dbReference type="Proteomes" id="UP000541610"/>
    </source>
</evidence>
<keyword evidence="3" id="KW-0560">Oxidoreductase</keyword>
<comment type="caution">
    <text evidence="6">The sequence shown here is derived from an EMBL/GenBank/DDBJ whole genome shotgun (WGS) entry which is preliminary data.</text>
</comment>
<dbReference type="PRINTS" id="PR00160">
    <property type="entry name" value="GLUTAREDOXIN"/>
</dbReference>
<dbReference type="GO" id="GO:0004601">
    <property type="term" value="F:peroxidase activity"/>
    <property type="evidence" value="ECO:0007669"/>
    <property type="project" value="UniProtKB-KW"/>
</dbReference>
<comment type="similarity">
    <text evidence="1">Belongs to the glutathione peroxidase family.</text>
</comment>
<dbReference type="PROSITE" id="PS51355">
    <property type="entry name" value="GLUTATHIONE_PEROXID_3"/>
    <property type="match status" value="1"/>
</dbReference>
<keyword evidence="2 6" id="KW-0575">Peroxidase</keyword>
<dbReference type="PANTHER" id="PTHR11592">
    <property type="entry name" value="GLUTATHIONE PEROXIDASE"/>
    <property type="match status" value="1"/>
</dbReference>
<feature type="domain" description="Glutaredoxin" evidence="5">
    <location>
        <begin position="2070"/>
        <end position="2129"/>
    </location>
</feature>
<dbReference type="PROSITE" id="PS51354">
    <property type="entry name" value="GLUTAREDOXIN_2"/>
    <property type="match status" value="1"/>
</dbReference>
<dbReference type="Pfam" id="PF00255">
    <property type="entry name" value="GSHPx"/>
    <property type="match status" value="1"/>
</dbReference>
<evidence type="ECO:0000256" key="4">
    <source>
        <dbReference type="SAM" id="MobiDB-lite"/>
    </source>
</evidence>
<evidence type="ECO:0000259" key="5">
    <source>
        <dbReference type="Pfam" id="PF00462"/>
    </source>
</evidence>
<evidence type="ECO:0000313" key="6">
    <source>
        <dbReference type="EMBL" id="KAF4685982.1"/>
    </source>
</evidence>
<feature type="region of interest" description="Disordered" evidence="4">
    <location>
        <begin position="126"/>
        <end position="149"/>
    </location>
</feature>
<dbReference type="GO" id="GO:0006979">
    <property type="term" value="P:response to oxidative stress"/>
    <property type="evidence" value="ECO:0007669"/>
    <property type="project" value="InterPro"/>
</dbReference>
<dbReference type="CDD" id="cd09275">
    <property type="entry name" value="RNase_HI_RT_DIRS1"/>
    <property type="match status" value="1"/>
</dbReference>
<reference evidence="6 7" key="1">
    <citation type="submission" date="2020-04" db="EMBL/GenBank/DDBJ databases">
        <title>Perkinsus olseni comparative genomics.</title>
        <authorList>
            <person name="Bogema D.R."/>
        </authorList>
    </citation>
    <scope>NUCLEOTIDE SEQUENCE [LARGE SCALE GENOMIC DNA]</scope>
    <source>
        <strain evidence="6">00978-12</strain>
    </source>
</reference>
<dbReference type="InterPro" id="IPR043502">
    <property type="entry name" value="DNA/RNA_pol_sf"/>
</dbReference>
<sequence length="2197" mass="242716">MGDRVQQSKVPGPTRTDVPPHGDSCAQGDLLKVPEARVLEDLKKQLRSLRVERGRVRGTQKRVRESIDNIIIDENAPAEQYKEDCEILEELQEKDGNLALRIDSLDADIAEITARVDGLRAMKAREEGRSRVGSPAPSIDGTRSDGRSARRLGLVPHVVHKPPPERQDPLKDMLGGRGEEATVLWSHSQKSEGCEELASQVGRVRPDAAQDLPRRLASPTEVSRLKLALCEDPIDLPRHFATVEAILAEANAGSFTSGVFIPHGHLRVACVSRLVASLNPTNLRSVAEDQAQSSRWEWYAVKSSLLSQFCRRSILQKAYVTSISRLSFPGVAQCDNFLNDADRIVNLHREVFDSSSSERRVVIRAIVGKLPRDIRSLSIRAIKACRPDVNTSDAEWELMLPWRGRTACDSRSVREVIRSTCRTCEDVEAAANAFDSIPPPKHDQISYADGAGTKSSGQLEQWARRFAKAMVITGEGCQDERRTRDLLAASDVRFFRSRRGPPKLYAIACYDTEPDAVAAMSRLGEGEYKHRPFVFRSHTCTALHTGVGDDQLCSVVLNDHQHTVFLETPPELSILLDITDATLSPSAHGLSRPPGQLSGVRAVVDSGAGKSYITFGYSAHRSSESKGFHKIPTAVWVGLADGSRCSITETLSLFVTVKEPPEVTLGPVKVSVLPNHEKTSETRMLIGRDLGAALGLCLDLSTGTVRRAAIPPGEPVAEEADYIRYVEQLEAVTTAQPRLKEDQASGYLKPLLPGDVRQKAEAVVQRLVALGDFQDPALPGYRLSFRRLAHGEDPDCVEQLAALFIDLPETPMAEVRSRLYAQHAYNKLTCEQKAIYAKLIDAYVVRGFWRAVGPGGTSTHRIPLPPCPCFVTNWERKPRVVLDCRPVNRALGKVSSPRVIPWTLVLSMRLQGDLLLLQGDCEAAFYKCRLLRHAVLIQAAIGLFECVRVSFGLHFGPGLLTTGVHRVEQQIRDLIIGLWPLVNVVIRWYVDDLMMSADDAITAVAAFAVVISVLLLLGFTAQMAKVAALVHPSVLPEFGKACQQFDVRVPVKERVEILGLSASFDDQHLVLDCNRQSRWSAVDSFLSCERPTKRQAFQAAGAASYDVAQVHPIARLVSDCLRAVVGRAFSRVPWSSSYDPGGLSEPLGRAYDAILRWLKELNPKDGCSHRSLLRFSPRQEVNLVLETDASLTGAGFSLWVGPDDAQLGDVGTYELGSAAWRWTARASCWHSNRRELSALWRGVLFTSTLLSTWTATQSSPCRTTLTIRTDNAACARWADNVKVSRALEARALQRLAAAIRAEVLELRGLGANVSMRHLPGVLNHRADYLSRALERKAGCGTPLGRLLQSHLDPPARVSQELDDLVCRLGELPISKQVDDIPSGPIGQPFDRVCQLQEDDGASVAHPPSLPEKVAAQSWDVDGALHSWKAVRFVFRVWSAQESSPLQYPAAYSDEDARSFVRSLQLSSCVEVTQERDPRKLPKSFHVDEGGTLYYRCVGADGKMFFAFYVPSDCPYTRRLIARVYHKAGAHCSAQATVERVIEAGFFSPRLRQVVTGEMDTCVRCQVLRSRRKWEVPPGQAGGGPEFDIYKLAMENSEPYLWVGIDVLSLGPFKCLTCVCLLTKHSCWIALAGGLTADDLLAATERVSRRQGGCRFRYIVCDGAVGSRTYIAEVGRRLNAQVVLQDPRAPWAGGFEAHHRLGLKAARVLFRGYSRSCDWSNPVLAQDFCDEICAIINSRPLTSGDVTHDARVVALTPNSLRFGYSVRSHQGVGLTVPKLNSGGQHGEAMDDAERSAFVGRRAHLMRAFVNDYLPARRRAVLEALGGRGPAQPRFYVGDSVIVHQPSRKQDVCWRTGWIVGCLSPHRYRVLHSSPRLGLERITTENHYNLQPLKLPRDLAQYKLFGELGQKFGDRGFKIVGFPSRQFLNQEMKTNQDIDDFVTDILKPYPGVKDKVFLLAEPCDVNGDKASPVFEFLKYHSGLYDPKSGTSKPIPWNFGKFLVDKNGEVVCFWSPKESSIADDIEACIEGRLEGKKFATEEDAEEKKSTMSPEEAKKFVEDKINGPSTAVDFTLSYCPHCKASIASLKKLTSSLEIVEVDTMENGAAVKEAVKTVTGQKTFPQVFIKGKFIGGNSDLQELISDVECRPLRVFAPVKSLIRVIVVISIHIVLSDLSSWYKFNPIAGVVGKQPAEFVGFTE</sequence>
<dbReference type="InterPro" id="IPR014025">
    <property type="entry name" value="Glutaredoxin_subgr"/>
</dbReference>
<protein>
    <submittedName>
        <fullName evidence="6">Glutathione peroxidase 7</fullName>
    </submittedName>
</protein>
<gene>
    <name evidence="6" type="primary">GPX7</name>
    <name evidence="6" type="ORF">FOZ60_005785</name>
</gene>
<dbReference type="SUPFAM" id="SSF56672">
    <property type="entry name" value="DNA/RNA polymerases"/>
    <property type="match status" value="1"/>
</dbReference>
<organism evidence="6 7">
    <name type="scientific">Perkinsus olseni</name>
    <name type="common">Perkinsus atlanticus</name>
    <dbReference type="NCBI Taxonomy" id="32597"/>
    <lineage>
        <taxon>Eukaryota</taxon>
        <taxon>Sar</taxon>
        <taxon>Alveolata</taxon>
        <taxon>Perkinsozoa</taxon>
        <taxon>Perkinsea</taxon>
        <taxon>Perkinsida</taxon>
        <taxon>Perkinsidae</taxon>
        <taxon>Perkinsus</taxon>
    </lineage>
</organism>
<evidence type="ECO:0000256" key="3">
    <source>
        <dbReference type="ARBA" id="ARBA00023002"/>
    </source>
</evidence>